<organism evidence="10">
    <name type="scientific">Haemonchus placei</name>
    <name type="common">Barber's pole worm</name>
    <dbReference type="NCBI Taxonomy" id="6290"/>
    <lineage>
        <taxon>Eukaryota</taxon>
        <taxon>Metazoa</taxon>
        <taxon>Ecdysozoa</taxon>
        <taxon>Nematoda</taxon>
        <taxon>Chromadorea</taxon>
        <taxon>Rhabditida</taxon>
        <taxon>Rhabditina</taxon>
        <taxon>Rhabditomorpha</taxon>
        <taxon>Strongyloidea</taxon>
        <taxon>Trichostrongylidae</taxon>
        <taxon>Haemonchus</taxon>
    </lineage>
</organism>
<dbReference type="WBParaSite" id="HPLM_0001624901-mRNA-1">
    <property type="protein sequence ID" value="HPLM_0001624901-mRNA-1"/>
    <property type="gene ID" value="HPLM_0001624901"/>
</dbReference>
<dbReference type="PANTHER" id="PTHR31102">
    <property type="match status" value="1"/>
</dbReference>
<feature type="domain" description="Cation/H+ exchanger transmembrane" evidence="7">
    <location>
        <begin position="17"/>
        <end position="159"/>
    </location>
</feature>
<evidence type="ECO:0000256" key="3">
    <source>
        <dbReference type="ARBA" id="ARBA00022692"/>
    </source>
</evidence>
<dbReference type="PANTHER" id="PTHR31102:SF1">
    <property type="entry name" value="CATION_H+ EXCHANGER DOMAIN-CONTAINING PROTEIN"/>
    <property type="match status" value="1"/>
</dbReference>
<reference evidence="10" key="1">
    <citation type="submission" date="2016-04" db="UniProtKB">
        <authorList>
            <consortium name="WormBaseParasite"/>
        </authorList>
    </citation>
    <scope>IDENTIFICATION</scope>
</reference>
<dbReference type="InterPro" id="IPR006153">
    <property type="entry name" value="Cation/H_exchanger_TM"/>
</dbReference>
<dbReference type="GO" id="GO:0015297">
    <property type="term" value="F:antiporter activity"/>
    <property type="evidence" value="ECO:0007669"/>
    <property type="project" value="InterPro"/>
</dbReference>
<dbReference type="OrthoDB" id="423807at2759"/>
<evidence type="ECO:0000256" key="5">
    <source>
        <dbReference type="ARBA" id="ARBA00023136"/>
    </source>
</evidence>
<evidence type="ECO:0000313" key="10">
    <source>
        <dbReference type="WBParaSite" id="HPLM_0001624901-mRNA-1"/>
    </source>
</evidence>
<feature type="transmembrane region" description="Helical" evidence="6">
    <location>
        <begin position="79"/>
        <end position="95"/>
    </location>
</feature>
<keyword evidence="4 6" id="KW-1133">Transmembrane helix</keyword>
<dbReference type="Pfam" id="PF00999">
    <property type="entry name" value="Na_H_Exchanger"/>
    <property type="match status" value="1"/>
</dbReference>
<dbReference type="EMBL" id="UZAF01019331">
    <property type="protein sequence ID" value="VDO59238.1"/>
    <property type="molecule type" value="Genomic_DNA"/>
</dbReference>
<evidence type="ECO:0000313" key="8">
    <source>
        <dbReference type="EMBL" id="VDO59238.1"/>
    </source>
</evidence>
<dbReference type="AlphaFoldDB" id="A0A158QQZ1"/>
<feature type="transmembrane region" description="Helical" evidence="6">
    <location>
        <begin position="140"/>
        <end position="165"/>
    </location>
</feature>
<keyword evidence="3 6" id="KW-0812">Transmembrane</keyword>
<dbReference type="GO" id="GO:0016020">
    <property type="term" value="C:membrane"/>
    <property type="evidence" value="ECO:0007669"/>
    <property type="project" value="UniProtKB-SubCell"/>
</dbReference>
<comment type="subcellular location">
    <subcellularLocation>
        <location evidence="1">Membrane</location>
        <topology evidence="1">Multi-pass membrane protein</topology>
    </subcellularLocation>
</comment>
<evidence type="ECO:0000256" key="2">
    <source>
        <dbReference type="ARBA" id="ARBA00007367"/>
    </source>
</evidence>
<proteinExistence type="inferred from homology"/>
<evidence type="ECO:0000256" key="4">
    <source>
        <dbReference type="ARBA" id="ARBA00022989"/>
    </source>
</evidence>
<feature type="transmembrane region" description="Helical" evidence="6">
    <location>
        <begin position="34"/>
        <end position="59"/>
    </location>
</feature>
<sequence length="290" mass="32152">MLRSGWILWWFPISYVNNSSVCRTLLLATVPSVFVLGGSTLGFLSGGIAATVLMCFVAANRWKTDSDYKIVYEEKAFELLWNLFFMPLLFALIGMKLDFSMMTWPTILTGCALIVIGAMARFLSGIAFSCCSEFNMKEQIVLALSLLPKATVQAALAPAITVYAAGKEGYESEALMVVHNYSDTFEYFALASYAAFRIASQNMSFVHVVWIDCLMWRIFQAQLSCIITILLTAPLCHYLLSKAAPLLLSNARVVDATKSALNGGQHATKVANHFEEIVVTTNRIETDLRF</sequence>
<comment type="similarity">
    <text evidence="2">Belongs to the monovalent cation:proton antiporter 1 (CPA1) transporter (TC 2.A.36) family.</text>
</comment>
<evidence type="ECO:0000256" key="6">
    <source>
        <dbReference type="SAM" id="Phobius"/>
    </source>
</evidence>
<evidence type="ECO:0000313" key="9">
    <source>
        <dbReference type="Proteomes" id="UP000268014"/>
    </source>
</evidence>
<feature type="transmembrane region" description="Helical" evidence="6">
    <location>
        <begin position="107"/>
        <end position="128"/>
    </location>
</feature>
<dbReference type="Proteomes" id="UP000268014">
    <property type="component" value="Unassembled WGS sequence"/>
</dbReference>
<dbReference type="GO" id="GO:1902600">
    <property type="term" value="P:proton transmembrane transport"/>
    <property type="evidence" value="ECO:0007669"/>
    <property type="project" value="InterPro"/>
</dbReference>
<reference evidence="8 9" key="2">
    <citation type="submission" date="2018-11" db="EMBL/GenBank/DDBJ databases">
        <authorList>
            <consortium name="Pathogen Informatics"/>
        </authorList>
    </citation>
    <scope>NUCLEOTIDE SEQUENCE [LARGE SCALE GENOMIC DNA]</scope>
    <source>
        <strain evidence="8 9">MHpl1</strain>
    </source>
</reference>
<evidence type="ECO:0000259" key="7">
    <source>
        <dbReference type="Pfam" id="PF00999"/>
    </source>
</evidence>
<dbReference type="Gene3D" id="1.20.1530.20">
    <property type="match status" value="1"/>
</dbReference>
<dbReference type="STRING" id="6290.A0A158QQZ1"/>
<gene>
    <name evidence="8" type="ORF">HPLM_LOCUS16241</name>
</gene>
<evidence type="ECO:0000256" key="1">
    <source>
        <dbReference type="ARBA" id="ARBA00004141"/>
    </source>
</evidence>
<protein>
    <submittedName>
        <fullName evidence="10">Na_H_Exchanger domain-containing protein</fullName>
    </submittedName>
</protein>
<keyword evidence="5 6" id="KW-0472">Membrane</keyword>
<keyword evidence="9" id="KW-1185">Reference proteome</keyword>
<dbReference type="OMA" id="LMWRIFQ"/>
<dbReference type="InterPro" id="IPR051843">
    <property type="entry name" value="CPA1_transporter"/>
</dbReference>
<feature type="transmembrane region" description="Helical" evidence="6">
    <location>
        <begin position="223"/>
        <end position="240"/>
    </location>
</feature>
<name>A0A158QQZ1_HAEPC</name>
<accession>A0A158QQZ1</accession>
<dbReference type="InterPro" id="IPR038770">
    <property type="entry name" value="Na+/solute_symporter_sf"/>
</dbReference>